<evidence type="ECO:0000313" key="3">
    <source>
        <dbReference type="Proteomes" id="UP001595880"/>
    </source>
</evidence>
<protein>
    <recommendedName>
        <fullName evidence="4">DUF3139 domain-containing protein</fullName>
    </recommendedName>
</protein>
<keyword evidence="1" id="KW-0472">Membrane</keyword>
<evidence type="ECO:0000256" key="1">
    <source>
        <dbReference type="SAM" id="Phobius"/>
    </source>
</evidence>
<reference evidence="3" key="1">
    <citation type="journal article" date="2019" name="Int. J. Syst. Evol. Microbiol.">
        <title>The Global Catalogue of Microorganisms (GCM) 10K type strain sequencing project: providing services to taxonomists for standard genome sequencing and annotation.</title>
        <authorList>
            <consortium name="The Broad Institute Genomics Platform"/>
            <consortium name="The Broad Institute Genome Sequencing Center for Infectious Disease"/>
            <person name="Wu L."/>
            <person name="Ma J."/>
        </authorList>
    </citation>
    <scope>NUCLEOTIDE SEQUENCE [LARGE SCALE GENOMIC DNA]</scope>
    <source>
        <strain evidence="3">KACC 14058</strain>
    </source>
</reference>
<accession>A0ABV8W1H0</accession>
<gene>
    <name evidence="2" type="ORF">ACFOZ1_14110</name>
</gene>
<organism evidence="2 3">
    <name type="scientific">Gracilibacillus marinus</name>
    <dbReference type="NCBI Taxonomy" id="630535"/>
    <lineage>
        <taxon>Bacteria</taxon>
        <taxon>Bacillati</taxon>
        <taxon>Bacillota</taxon>
        <taxon>Bacilli</taxon>
        <taxon>Bacillales</taxon>
        <taxon>Bacillaceae</taxon>
        <taxon>Gracilibacillus</taxon>
    </lineage>
</organism>
<sequence>MKKIIFGVIGTGIFLLVVMLIPFLFDSKETNQLPLEMIAFNSLTDEEQSLIPVSPKDSIIEELEVNDKIRRMLREYEKDTLYSITFNNTETDTTGLIVVYLSLDKETVLWKGFVDSKENK</sequence>
<dbReference type="EMBL" id="JBHSDV010000005">
    <property type="protein sequence ID" value="MFC4388933.1"/>
    <property type="molecule type" value="Genomic_DNA"/>
</dbReference>
<proteinExistence type="predicted"/>
<comment type="caution">
    <text evidence="2">The sequence shown here is derived from an EMBL/GenBank/DDBJ whole genome shotgun (WGS) entry which is preliminary data.</text>
</comment>
<dbReference type="RefSeq" id="WP_390200316.1">
    <property type="nucleotide sequence ID" value="NZ_JBHSDV010000005.1"/>
</dbReference>
<keyword evidence="1" id="KW-0812">Transmembrane</keyword>
<keyword evidence="3" id="KW-1185">Reference proteome</keyword>
<dbReference type="Proteomes" id="UP001595880">
    <property type="component" value="Unassembled WGS sequence"/>
</dbReference>
<name>A0ABV8W1H0_9BACI</name>
<keyword evidence="1" id="KW-1133">Transmembrane helix</keyword>
<evidence type="ECO:0008006" key="4">
    <source>
        <dbReference type="Google" id="ProtNLM"/>
    </source>
</evidence>
<evidence type="ECO:0000313" key="2">
    <source>
        <dbReference type="EMBL" id="MFC4388933.1"/>
    </source>
</evidence>
<feature type="transmembrane region" description="Helical" evidence="1">
    <location>
        <begin position="5"/>
        <end position="25"/>
    </location>
</feature>